<protein>
    <submittedName>
        <fullName evidence="1">Uncharacterized protein</fullName>
    </submittedName>
</protein>
<evidence type="ECO:0000313" key="1">
    <source>
        <dbReference type="EMBL" id="TWT58889.1"/>
    </source>
</evidence>
<dbReference type="InterPro" id="IPR008018">
    <property type="entry name" value="Phage_tail_attach_FII"/>
</dbReference>
<accession>A0A5C5X859</accession>
<evidence type="ECO:0000313" key="2">
    <source>
        <dbReference type="Proteomes" id="UP000317243"/>
    </source>
</evidence>
<sequence>MSLDYSHEYLYWDQKEEATVVLQSVYDSDSNAYVAATYEEVIIRRDSQRRTSPSGGGFSTESPLNFWRVPAALVDGNSPKSGDTIQVGSETWTVSGEVGEVRRGSSLVYFACPCTLQQG</sequence>
<keyword evidence="2" id="KW-1185">Reference proteome</keyword>
<name>A0A5C5X859_9PLAN</name>
<dbReference type="Proteomes" id="UP000317243">
    <property type="component" value="Unassembled WGS sequence"/>
</dbReference>
<dbReference type="EMBL" id="SIHI01000001">
    <property type="protein sequence ID" value="TWT58889.1"/>
    <property type="molecule type" value="Genomic_DNA"/>
</dbReference>
<dbReference type="Pfam" id="PF05354">
    <property type="entry name" value="Phage_attach"/>
    <property type="match status" value="1"/>
</dbReference>
<dbReference type="RefSeq" id="WP_146509589.1">
    <property type="nucleotide sequence ID" value="NZ_SIHI01000001.1"/>
</dbReference>
<proteinExistence type="predicted"/>
<comment type="caution">
    <text evidence="1">The sequence shown here is derived from an EMBL/GenBank/DDBJ whole genome shotgun (WGS) entry which is preliminary data.</text>
</comment>
<organism evidence="1 2">
    <name type="scientific">Thalassoglobus neptunius</name>
    <dbReference type="NCBI Taxonomy" id="1938619"/>
    <lineage>
        <taxon>Bacteria</taxon>
        <taxon>Pseudomonadati</taxon>
        <taxon>Planctomycetota</taxon>
        <taxon>Planctomycetia</taxon>
        <taxon>Planctomycetales</taxon>
        <taxon>Planctomycetaceae</taxon>
        <taxon>Thalassoglobus</taxon>
    </lineage>
</organism>
<dbReference type="GO" id="GO:0019068">
    <property type="term" value="P:virion assembly"/>
    <property type="evidence" value="ECO:0007669"/>
    <property type="project" value="InterPro"/>
</dbReference>
<reference evidence="1 2" key="1">
    <citation type="submission" date="2019-02" db="EMBL/GenBank/DDBJ databases">
        <title>Deep-cultivation of Planctomycetes and their phenomic and genomic characterization uncovers novel biology.</title>
        <authorList>
            <person name="Wiegand S."/>
            <person name="Jogler M."/>
            <person name="Boedeker C."/>
            <person name="Pinto D."/>
            <person name="Vollmers J."/>
            <person name="Rivas-Marin E."/>
            <person name="Kohn T."/>
            <person name="Peeters S.H."/>
            <person name="Heuer A."/>
            <person name="Rast P."/>
            <person name="Oberbeckmann S."/>
            <person name="Bunk B."/>
            <person name="Jeske O."/>
            <person name="Meyerdierks A."/>
            <person name="Storesund J.E."/>
            <person name="Kallscheuer N."/>
            <person name="Luecker S."/>
            <person name="Lage O.M."/>
            <person name="Pohl T."/>
            <person name="Merkel B.J."/>
            <person name="Hornburger P."/>
            <person name="Mueller R.-W."/>
            <person name="Bruemmer F."/>
            <person name="Labrenz M."/>
            <person name="Spormann A.M."/>
            <person name="Op Den Camp H."/>
            <person name="Overmann J."/>
            <person name="Amann R."/>
            <person name="Jetten M.S.M."/>
            <person name="Mascher T."/>
            <person name="Medema M.H."/>
            <person name="Devos D.P."/>
            <person name="Kaster A.-K."/>
            <person name="Ovreas L."/>
            <person name="Rohde M."/>
            <person name="Galperin M.Y."/>
            <person name="Jogler C."/>
        </authorList>
    </citation>
    <scope>NUCLEOTIDE SEQUENCE [LARGE SCALE GENOMIC DNA]</scope>
    <source>
        <strain evidence="1 2">KOR42</strain>
    </source>
</reference>
<dbReference type="AlphaFoldDB" id="A0A5C5X859"/>
<gene>
    <name evidence="1" type="ORF">KOR42_22760</name>
</gene>